<dbReference type="Proteomes" id="UP000215902">
    <property type="component" value="Unassembled WGS sequence"/>
</dbReference>
<keyword evidence="2" id="KW-1185">Reference proteome</keyword>
<protein>
    <submittedName>
        <fullName evidence="1">Uncharacterized protein</fullName>
    </submittedName>
</protein>
<reference evidence="1 2" key="1">
    <citation type="submission" date="2017-06" db="EMBL/GenBank/DDBJ databases">
        <title>A platform for efficient transgenesis in Macrostomum lignano, a flatworm model organism for stem cell research.</title>
        <authorList>
            <person name="Berezikov E."/>
        </authorList>
    </citation>
    <scope>NUCLEOTIDE SEQUENCE [LARGE SCALE GENOMIC DNA]</scope>
    <source>
        <strain evidence="1">DV1</strain>
        <tissue evidence="1">Whole organism</tissue>
    </source>
</reference>
<comment type="caution">
    <text evidence="1">The sequence shown here is derived from an EMBL/GenBank/DDBJ whole genome shotgun (WGS) entry which is preliminary data.</text>
</comment>
<accession>A0A267F5P7</accession>
<evidence type="ECO:0000313" key="1">
    <source>
        <dbReference type="EMBL" id="PAA69056.1"/>
    </source>
</evidence>
<gene>
    <name evidence="1" type="ORF">BOX15_Mlig023341g1</name>
</gene>
<dbReference type="EMBL" id="NIVC01001353">
    <property type="protein sequence ID" value="PAA69056.1"/>
    <property type="molecule type" value="Genomic_DNA"/>
</dbReference>
<proteinExistence type="predicted"/>
<dbReference type="AlphaFoldDB" id="A0A267F5P7"/>
<name>A0A267F5P7_9PLAT</name>
<organism evidence="1 2">
    <name type="scientific">Macrostomum lignano</name>
    <dbReference type="NCBI Taxonomy" id="282301"/>
    <lineage>
        <taxon>Eukaryota</taxon>
        <taxon>Metazoa</taxon>
        <taxon>Spiralia</taxon>
        <taxon>Lophotrochozoa</taxon>
        <taxon>Platyhelminthes</taxon>
        <taxon>Rhabditophora</taxon>
        <taxon>Macrostomorpha</taxon>
        <taxon>Macrostomida</taxon>
        <taxon>Macrostomidae</taxon>
        <taxon>Macrostomum</taxon>
    </lineage>
</organism>
<evidence type="ECO:0000313" key="2">
    <source>
        <dbReference type="Proteomes" id="UP000215902"/>
    </source>
</evidence>
<sequence length="86" mass="9523">MVVKQTAAIEPLLSSPSPWAQKQKFFQGNLQYADKMSQESSSVQCECCNFIAASFLQAALQSPLLQLHEQLTLLDEASKCLFEING</sequence>